<keyword evidence="6" id="KW-0503">Monooxygenase</keyword>
<evidence type="ECO:0000256" key="4">
    <source>
        <dbReference type="ARBA" id="ARBA00022827"/>
    </source>
</evidence>
<keyword evidence="7" id="KW-0472">Membrane</keyword>
<feature type="domain" description="FAD-binding" evidence="8">
    <location>
        <begin position="11"/>
        <end position="185"/>
    </location>
</feature>
<keyword evidence="3" id="KW-0285">Flavoprotein</keyword>
<dbReference type="EMBL" id="JAGPNK010000014">
    <property type="protein sequence ID" value="KAH7308987.1"/>
    <property type="molecule type" value="Genomic_DNA"/>
</dbReference>
<feature type="domain" description="PD-(D/E)XK nuclease-like" evidence="9">
    <location>
        <begin position="736"/>
        <end position="804"/>
    </location>
</feature>
<sequence>MAANTPQKKDFRVIIVGGSVAGLTLALSFERLGIDYVVLEAHRQIDPQVGASIGIFSNGARILDQLGVYDNILEYVDPPTWNEMLTDQGRLVQRSDSLRLMHACTGYPVAFLERRQALQVLYSHVQNKNRVLTGKKVVAVDQDKGGVTAICEDGSSFTGDILAGADGVHSRIRQEMWQHAEATNGLKRLATDKKAMSADYRCLFGISSPIPGLEEKTIYRTFNKNWSFLVVIGKDGQCFWFVFEKLDSTYRPPNMPRYKESHHADFIAPFLGRYVSQTVTFEALWKRKKVATLTPLEESHHSHWTYDRIVCLGDSIHKMTPNIGQGGNWAIESAAALSNTIQDLVKQTDGQPTLDQVRKALYAYQEGRKPRTKDVCEMAGFATRLEAFENPMHRIMSLYVVPYAGDMLVDVHCQSVSGAPQLNFLPQPERSMVEGTVFQTSQYAGDGDGFAWRALRALPLLLVCASAYHAGRLPSGGYHGRGESEAAILIDIGNLVALQIIGMAEMVRRGNSFSWAAAWPVFVTMGQWKGPLAYMMPAYFFLHYVQIIPGRYGAPYNRHVPVHYAKTLLPAVVVSSVLMTALSLFGGQEPNDDSWTWQPLVAVLLHRVLASCLPDTTEVDRIDNHGRDKKYLYLAYGFGGVFSAALYFSAGWTPISATTCVSDCLQVWKGLQGQGQPEEKCWQVIGFHQLALMGSGLFWQFLHFRDLRRIGRLKTNLLVVMGAVLGMTLAFGPAADPTSAEASAIATLKAGRPGDSINHTDWGNLMQDPIVVSIETKAQGGDAVKGTWQMATWQACQWRSLRDLDPSP</sequence>
<evidence type="ECO:0008006" key="12">
    <source>
        <dbReference type="Google" id="ProtNLM"/>
    </source>
</evidence>
<name>A0A8K0SLG8_9HYPO</name>
<evidence type="ECO:0000259" key="9">
    <source>
        <dbReference type="Pfam" id="PF20516"/>
    </source>
</evidence>
<feature type="transmembrane region" description="Helical" evidence="7">
    <location>
        <begin position="685"/>
        <end position="704"/>
    </location>
</feature>
<reference evidence="10" key="1">
    <citation type="journal article" date="2021" name="Nat. Commun.">
        <title>Genetic determinants of endophytism in the Arabidopsis root mycobiome.</title>
        <authorList>
            <person name="Mesny F."/>
            <person name="Miyauchi S."/>
            <person name="Thiergart T."/>
            <person name="Pickel B."/>
            <person name="Atanasova L."/>
            <person name="Karlsson M."/>
            <person name="Huettel B."/>
            <person name="Barry K.W."/>
            <person name="Haridas S."/>
            <person name="Chen C."/>
            <person name="Bauer D."/>
            <person name="Andreopoulos W."/>
            <person name="Pangilinan J."/>
            <person name="LaButti K."/>
            <person name="Riley R."/>
            <person name="Lipzen A."/>
            <person name="Clum A."/>
            <person name="Drula E."/>
            <person name="Henrissat B."/>
            <person name="Kohler A."/>
            <person name="Grigoriev I.V."/>
            <person name="Martin F.M."/>
            <person name="Hacquard S."/>
        </authorList>
    </citation>
    <scope>NUCLEOTIDE SEQUENCE</scope>
    <source>
        <strain evidence="10">MPI-CAGE-CH-0235</strain>
    </source>
</reference>
<dbReference type="AlphaFoldDB" id="A0A8K0SLG8"/>
<protein>
    <recommendedName>
        <fullName evidence="12">FAD-binding domain-containing protein</fullName>
    </recommendedName>
</protein>
<dbReference type="GO" id="GO:0004497">
    <property type="term" value="F:monooxygenase activity"/>
    <property type="evidence" value="ECO:0007669"/>
    <property type="project" value="UniProtKB-KW"/>
</dbReference>
<evidence type="ECO:0000256" key="6">
    <source>
        <dbReference type="ARBA" id="ARBA00023033"/>
    </source>
</evidence>
<dbReference type="Proteomes" id="UP000813444">
    <property type="component" value="Unassembled WGS sequence"/>
</dbReference>
<comment type="caution">
    <text evidence="10">The sequence shown here is derived from an EMBL/GenBank/DDBJ whole genome shotgun (WGS) entry which is preliminary data.</text>
</comment>
<keyword evidence="7" id="KW-1133">Transmembrane helix</keyword>
<evidence type="ECO:0000259" key="8">
    <source>
        <dbReference type="Pfam" id="PF01494"/>
    </source>
</evidence>
<evidence type="ECO:0000256" key="5">
    <source>
        <dbReference type="ARBA" id="ARBA00023002"/>
    </source>
</evidence>
<dbReference type="Pfam" id="PF20516">
    <property type="entry name" value="PDDEXK_12"/>
    <property type="match status" value="1"/>
</dbReference>
<proteinExistence type="inferred from homology"/>
<evidence type="ECO:0000256" key="2">
    <source>
        <dbReference type="ARBA" id="ARBA00007992"/>
    </source>
</evidence>
<feature type="domain" description="FAD-binding" evidence="8">
    <location>
        <begin position="296"/>
        <end position="375"/>
    </location>
</feature>
<evidence type="ECO:0000256" key="7">
    <source>
        <dbReference type="SAM" id="Phobius"/>
    </source>
</evidence>
<feature type="transmembrane region" description="Helical" evidence="7">
    <location>
        <begin position="631"/>
        <end position="650"/>
    </location>
</feature>
<comment type="similarity">
    <text evidence="2">Belongs to the paxM FAD-dependent monooxygenase family.</text>
</comment>
<evidence type="ECO:0000256" key="1">
    <source>
        <dbReference type="ARBA" id="ARBA00001974"/>
    </source>
</evidence>
<feature type="transmembrane region" description="Helical" evidence="7">
    <location>
        <begin position="716"/>
        <end position="735"/>
    </location>
</feature>
<organism evidence="10 11">
    <name type="scientific">Stachybotrys elegans</name>
    <dbReference type="NCBI Taxonomy" id="80388"/>
    <lineage>
        <taxon>Eukaryota</taxon>
        <taxon>Fungi</taxon>
        <taxon>Dikarya</taxon>
        <taxon>Ascomycota</taxon>
        <taxon>Pezizomycotina</taxon>
        <taxon>Sordariomycetes</taxon>
        <taxon>Hypocreomycetidae</taxon>
        <taxon>Hypocreales</taxon>
        <taxon>Stachybotryaceae</taxon>
        <taxon>Stachybotrys</taxon>
    </lineage>
</organism>
<gene>
    <name evidence="10" type="ORF">B0I35DRAFT_515348</name>
</gene>
<keyword evidence="4" id="KW-0274">FAD</keyword>
<comment type="cofactor">
    <cofactor evidence="1">
        <name>FAD</name>
        <dbReference type="ChEBI" id="CHEBI:57692"/>
    </cofactor>
</comment>
<keyword evidence="7" id="KW-0812">Transmembrane</keyword>
<dbReference type="Pfam" id="PF01494">
    <property type="entry name" value="FAD_binding_3"/>
    <property type="match status" value="2"/>
</dbReference>
<dbReference type="SUPFAM" id="SSF51905">
    <property type="entry name" value="FAD/NAD(P)-binding domain"/>
    <property type="match status" value="1"/>
</dbReference>
<keyword evidence="11" id="KW-1185">Reference proteome</keyword>
<keyword evidence="5" id="KW-0560">Oxidoreductase</keyword>
<evidence type="ECO:0000313" key="10">
    <source>
        <dbReference type="EMBL" id="KAH7308987.1"/>
    </source>
</evidence>
<accession>A0A8K0SLG8</accession>
<dbReference type="PANTHER" id="PTHR47356">
    <property type="entry name" value="FAD-DEPENDENT MONOOXYGENASE ASQG-RELATED"/>
    <property type="match status" value="1"/>
</dbReference>
<dbReference type="InterPro" id="IPR050562">
    <property type="entry name" value="FAD_mOase_fung"/>
</dbReference>
<dbReference type="InterPro" id="IPR002938">
    <property type="entry name" value="FAD-bd"/>
</dbReference>
<dbReference type="OrthoDB" id="10029326at2759"/>
<dbReference type="Gene3D" id="3.50.50.60">
    <property type="entry name" value="FAD/NAD(P)-binding domain"/>
    <property type="match status" value="1"/>
</dbReference>
<dbReference type="PRINTS" id="PR00420">
    <property type="entry name" value="RNGMNOXGNASE"/>
</dbReference>
<dbReference type="InterPro" id="IPR046797">
    <property type="entry name" value="PDDEXK_12"/>
</dbReference>
<dbReference type="InterPro" id="IPR036188">
    <property type="entry name" value="FAD/NAD-bd_sf"/>
</dbReference>
<dbReference type="GO" id="GO:0071949">
    <property type="term" value="F:FAD binding"/>
    <property type="evidence" value="ECO:0007669"/>
    <property type="project" value="InterPro"/>
</dbReference>
<evidence type="ECO:0000313" key="11">
    <source>
        <dbReference type="Proteomes" id="UP000813444"/>
    </source>
</evidence>
<evidence type="ECO:0000256" key="3">
    <source>
        <dbReference type="ARBA" id="ARBA00022630"/>
    </source>
</evidence>
<dbReference type="PANTHER" id="PTHR47356:SF2">
    <property type="entry name" value="FAD-BINDING DOMAIN-CONTAINING PROTEIN-RELATED"/>
    <property type="match status" value="1"/>
</dbReference>